<dbReference type="EMBL" id="JBJQND010000009">
    <property type="protein sequence ID" value="KAL3866249.1"/>
    <property type="molecule type" value="Genomic_DNA"/>
</dbReference>
<protein>
    <submittedName>
        <fullName evidence="1">Uncharacterized protein</fullName>
    </submittedName>
</protein>
<organism evidence="1 2">
    <name type="scientific">Sinanodonta woodiana</name>
    <name type="common">Chinese pond mussel</name>
    <name type="synonym">Anodonta woodiana</name>
    <dbReference type="NCBI Taxonomy" id="1069815"/>
    <lineage>
        <taxon>Eukaryota</taxon>
        <taxon>Metazoa</taxon>
        <taxon>Spiralia</taxon>
        <taxon>Lophotrochozoa</taxon>
        <taxon>Mollusca</taxon>
        <taxon>Bivalvia</taxon>
        <taxon>Autobranchia</taxon>
        <taxon>Heteroconchia</taxon>
        <taxon>Palaeoheterodonta</taxon>
        <taxon>Unionida</taxon>
        <taxon>Unionoidea</taxon>
        <taxon>Unionidae</taxon>
        <taxon>Unioninae</taxon>
        <taxon>Sinanodonta</taxon>
    </lineage>
</organism>
<reference evidence="1 2" key="1">
    <citation type="submission" date="2024-11" db="EMBL/GenBank/DDBJ databases">
        <title>Chromosome-level genome assembly of the freshwater bivalve Anodonta woodiana.</title>
        <authorList>
            <person name="Chen X."/>
        </authorList>
    </citation>
    <scope>NUCLEOTIDE SEQUENCE [LARGE SCALE GENOMIC DNA]</scope>
    <source>
        <strain evidence="1">MN2024</strain>
        <tissue evidence="1">Gills</tissue>
    </source>
</reference>
<dbReference type="Proteomes" id="UP001634394">
    <property type="component" value="Unassembled WGS sequence"/>
</dbReference>
<sequence>MDYRITKFKSEKELPAITALVIDVAKYQLCERLQSIFPDNGDDTYKKFEKICTGIMEHKSVKDLIADTEAVGRNAVQTIKEWDNGHKSLFVVDVDTDMNRIYLHWDTQRLSENFLLAVSRLAQALTDESRQPTSIEYLAFQFAYYSLSNGESLSHEHARCLGTPGFCPHTQRYISLTDPGEGHIFGTTRFNDWMKSAIIHVEHLERPRNLPRENIESYRVPSIFDFAKVRLHVGPAAPTTYFVGRRIQDSGNFDEDFIKLVNITAAAATAAFFQGTAECKALFMEGMTTSQAVRYMQALMAQVQKKKKQFLSVAWNLNQTIIDDYDRIEPMEFTQRMEIATRAIKVTSIGGFNKVTWDGASDTYPSKCIMYQLTFEEALTIVHEAHQRGLVTYFSAGFKFNEIKYAVFAGVDGIGIGGAQVLRFMDGETGMHGTYTEENIPRILASRDEATRSFRGRGVHLLARLDTMFFEGSISKSQNCLRKNLFDALRDIGEKRVESLIQDLDEVRISDEGNEPLLGTAKRFLLTKEPMQKRHSESESEWKSFTKLLKKYDSDPWLSMRKAYWRKQMENNNIITRQTSLYVTCRSVRL</sequence>
<accession>A0ABD3VXB6</accession>
<keyword evidence="2" id="KW-1185">Reference proteome</keyword>
<name>A0ABD3VXB6_SINWO</name>
<evidence type="ECO:0000313" key="2">
    <source>
        <dbReference type="Proteomes" id="UP001634394"/>
    </source>
</evidence>
<comment type="caution">
    <text evidence="1">The sequence shown here is derived from an EMBL/GenBank/DDBJ whole genome shotgun (WGS) entry which is preliminary data.</text>
</comment>
<dbReference type="AlphaFoldDB" id="A0ABD3VXB6"/>
<proteinExistence type="predicted"/>
<gene>
    <name evidence="1" type="ORF">ACJMK2_043564</name>
</gene>
<evidence type="ECO:0000313" key="1">
    <source>
        <dbReference type="EMBL" id="KAL3866249.1"/>
    </source>
</evidence>